<dbReference type="InterPro" id="IPR002114">
    <property type="entry name" value="PTS_HPr_Ser_P_site"/>
</dbReference>
<dbReference type="RefSeq" id="WP_188886956.1">
    <property type="nucleotide sequence ID" value="NZ_BMHY01000001.1"/>
</dbReference>
<evidence type="ECO:0000256" key="2">
    <source>
        <dbReference type="ARBA" id="ARBA00022490"/>
    </source>
</evidence>
<dbReference type="PANTHER" id="PTHR33705">
    <property type="entry name" value="PHOSPHOCARRIER PROTEIN HPR"/>
    <property type="match status" value="1"/>
</dbReference>
<comment type="caution">
    <text evidence="5">The sequence shown here is derived from an EMBL/GenBank/DDBJ whole genome shotgun (WGS) entry which is preliminary data.</text>
</comment>
<keyword evidence="3" id="KW-0598">Phosphotransferase system</keyword>
<dbReference type="AlphaFoldDB" id="A0A917GM50"/>
<dbReference type="GO" id="GO:0009401">
    <property type="term" value="P:phosphoenolpyruvate-dependent sugar phosphotransferase system"/>
    <property type="evidence" value="ECO:0007669"/>
    <property type="project" value="UniProtKB-KW"/>
</dbReference>
<feature type="domain" description="HPr" evidence="4">
    <location>
        <begin position="1"/>
        <end position="89"/>
    </location>
</feature>
<dbReference type="GO" id="GO:0005737">
    <property type="term" value="C:cytoplasm"/>
    <property type="evidence" value="ECO:0007669"/>
    <property type="project" value="UniProtKB-SubCell"/>
</dbReference>
<evidence type="ECO:0000259" key="4">
    <source>
        <dbReference type="PROSITE" id="PS51350"/>
    </source>
</evidence>
<dbReference type="InterPro" id="IPR035895">
    <property type="entry name" value="HPr-like_sf"/>
</dbReference>
<keyword evidence="2" id="KW-0963">Cytoplasm</keyword>
<dbReference type="Gene3D" id="3.30.1340.10">
    <property type="entry name" value="HPr-like"/>
    <property type="match status" value="1"/>
</dbReference>
<dbReference type="NCBIfam" id="TIGR01003">
    <property type="entry name" value="PTS_HPr_family"/>
    <property type="match status" value="1"/>
</dbReference>
<dbReference type="Proteomes" id="UP000600247">
    <property type="component" value="Unassembled WGS sequence"/>
</dbReference>
<organism evidence="5 6">
    <name type="scientific">Paenibacillus radicis</name>
    <name type="common">ex Gao et al. 2016</name>
    <dbReference type="NCBI Taxonomy" id="1737354"/>
    <lineage>
        <taxon>Bacteria</taxon>
        <taxon>Bacillati</taxon>
        <taxon>Bacillota</taxon>
        <taxon>Bacilli</taxon>
        <taxon>Bacillales</taxon>
        <taxon>Paenibacillaceae</taxon>
        <taxon>Paenibacillus</taxon>
    </lineage>
</organism>
<dbReference type="InterPro" id="IPR050399">
    <property type="entry name" value="HPr"/>
</dbReference>
<gene>
    <name evidence="5" type="ORF">GCM10010918_00550</name>
</gene>
<evidence type="ECO:0000256" key="1">
    <source>
        <dbReference type="ARBA" id="ARBA00004496"/>
    </source>
</evidence>
<name>A0A917GM50_9BACL</name>
<sequence>MQHDYIIRNPLGIHARPARKIVEAAKGYPCSITLVKEGRSFNARSLVHILSIGAKFGDTITVMAEGDQADAAIAAIGSLLVKVEGLGEKER</sequence>
<dbReference type="Pfam" id="PF00381">
    <property type="entry name" value="PTS-HPr"/>
    <property type="match status" value="1"/>
</dbReference>
<dbReference type="SUPFAM" id="SSF55594">
    <property type="entry name" value="HPr-like"/>
    <property type="match status" value="1"/>
</dbReference>
<evidence type="ECO:0000313" key="6">
    <source>
        <dbReference type="Proteomes" id="UP000600247"/>
    </source>
</evidence>
<dbReference type="EMBL" id="BMHY01000001">
    <property type="protein sequence ID" value="GGG51739.1"/>
    <property type="molecule type" value="Genomic_DNA"/>
</dbReference>
<comment type="subcellular location">
    <subcellularLocation>
        <location evidence="1">Cytoplasm</location>
    </subcellularLocation>
</comment>
<keyword evidence="6" id="KW-1185">Reference proteome</keyword>
<proteinExistence type="predicted"/>
<dbReference type="InterPro" id="IPR000032">
    <property type="entry name" value="HPr-like"/>
</dbReference>
<dbReference type="PROSITE" id="PS00589">
    <property type="entry name" value="PTS_HPR_SER"/>
    <property type="match status" value="1"/>
</dbReference>
<protein>
    <recommendedName>
        <fullName evidence="4">HPr domain-containing protein</fullName>
    </recommendedName>
</protein>
<dbReference type="CDD" id="cd00367">
    <property type="entry name" value="PTS-HPr_like"/>
    <property type="match status" value="1"/>
</dbReference>
<dbReference type="PRINTS" id="PR00107">
    <property type="entry name" value="PHOSPHOCPHPR"/>
</dbReference>
<evidence type="ECO:0000313" key="5">
    <source>
        <dbReference type="EMBL" id="GGG51739.1"/>
    </source>
</evidence>
<evidence type="ECO:0000256" key="3">
    <source>
        <dbReference type="ARBA" id="ARBA00022683"/>
    </source>
</evidence>
<accession>A0A917GM50</accession>
<reference evidence="5 6" key="1">
    <citation type="journal article" date="2014" name="Int. J. Syst. Evol. Microbiol.">
        <title>Complete genome sequence of Corynebacterium casei LMG S-19264T (=DSM 44701T), isolated from a smear-ripened cheese.</title>
        <authorList>
            <consortium name="US DOE Joint Genome Institute (JGI-PGF)"/>
            <person name="Walter F."/>
            <person name="Albersmeier A."/>
            <person name="Kalinowski J."/>
            <person name="Ruckert C."/>
        </authorList>
    </citation>
    <scope>NUCLEOTIDE SEQUENCE [LARGE SCALE GENOMIC DNA]</scope>
    <source>
        <strain evidence="5 6">CGMCC 1.15286</strain>
    </source>
</reference>
<dbReference type="PANTHER" id="PTHR33705:SF2">
    <property type="entry name" value="PHOSPHOCARRIER PROTEIN NPR"/>
    <property type="match status" value="1"/>
</dbReference>
<dbReference type="PROSITE" id="PS51350">
    <property type="entry name" value="PTS_HPR_DOM"/>
    <property type="match status" value="1"/>
</dbReference>